<dbReference type="AlphaFoldDB" id="A0A087VVE8"/>
<keyword evidence="2" id="KW-1185">Reference proteome</keyword>
<sequence>MTHIIRDMGNHSRMVQMHRTARLNPSPTTLRTSVRFTVNTIDLIQA</sequence>
<dbReference type="Proteomes" id="UP000028569">
    <property type="component" value="Chromosome"/>
</dbReference>
<evidence type="ECO:0000313" key="2">
    <source>
        <dbReference type="Proteomes" id="UP000028569"/>
    </source>
</evidence>
<evidence type="ECO:0000313" key="1">
    <source>
        <dbReference type="EMBL" id="AIC92495.1"/>
    </source>
</evidence>
<protein>
    <submittedName>
        <fullName evidence="1">Uncharacterized protein</fullName>
    </submittedName>
</protein>
<organism evidence="1 2">
    <name type="scientific">Bifidobacterium [indicum] DSM 20214 = LMG 11587</name>
    <dbReference type="NCBI Taxonomy" id="1341694"/>
    <lineage>
        <taxon>Bacteria</taxon>
        <taxon>Bacillati</taxon>
        <taxon>Actinomycetota</taxon>
        <taxon>Actinomycetes</taxon>
        <taxon>Bifidobacteriales</taxon>
        <taxon>Bifidobacteriaceae</taxon>
        <taxon>Bifidobacterium</taxon>
    </lineage>
</organism>
<proteinExistence type="predicted"/>
<dbReference type="EMBL" id="CP006018">
    <property type="protein sequence ID" value="AIC92495.1"/>
    <property type="molecule type" value="Genomic_DNA"/>
</dbReference>
<accession>A0A087VVE8</accession>
<dbReference type="KEGG" id="bii:BINDI_1240"/>
<dbReference type="HOGENOM" id="CLU_3180736_0_0_11"/>
<name>A0A087VVE8_9BIFI</name>
<reference evidence="1 2" key="1">
    <citation type="journal article" date="2014" name="Appl. Environ. Microbiol.">
        <title>Genomic encyclopedia of type strains of the genus Bifidobacterium.</title>
        <authorList>
            <person name="Milani C."/>
            <person name="Lugli G.A."/>
            <person name="Duranti S."/>
            <person name="Turroni F."/>
            <person name="Bottacini F."/>
            <person name="Mangifesta M."/>
            <person name="Sanchez B."/>
            <person name="Viappiani A."/>
            <person name="Mancabelli L."/>
            <person name="Taminiau B."/>
            <person name="Delcenserie V."/>
            <person name="Barrangou R."/>
            <person name="Margolles A."/>
            <person name="van Sinderen D."/>
            <person name="Ventura M."/>
        </authorList>
    </citation>
    <scope>NUCLEOTIDE SEQUENCE [LARGE SCALE GENOMIC DNA]</scope>
    <source>
        <strain evidence="1 2">LMG 11587</strain>
    </source>
</reference>
<gene>
    <name evidence="1" type="ORF">BINDI_1240</name>
</gene>